<evidence type="ECO:0000313" key="2">
    <source>
        <dbReference type="Proteomes" id="UP000092154"/>
    </source>
</evidence>
<proteinExistence type="predicted"/>
<keyword evidence="2" id="KW-1185">Reference proteome</keyword>
<gene>
    <name evidence="1" type="ORF">K503DRAFT_806345</name>
</gene>
<dbReference type="OrthoDB" id="3251205at2759"/>
<reference evidence="1 2" key="1">
    <citation type="submission" date="2016-06" db="EMBL/GenBank/DDBJ databases">
        <title>Comparative genomics of the ectomycorrhizal sister species Rhizopogon vinicolor and Rhizopogon vesiculosus (Basidiomycota: Boletales) reveals a divergence of the mating type B locus.</title>
        <authorList>
            <consortium name="DOE Joint Genome Institute"/>
            <person name="Mujic A.B."/>
            <person name="Kuo A."/>
            <person name="Tritt A."/>
            <person name="Lipzen A."/>
            <person name="Chen C."/>
            <person name="Johnson J."/>
            <person name="Sharma A."/>
            <person name="Barry K."/>
            <person name="Grigoriev I.V."/>
            <person name="Spatafora J.W."/>
        </authorList>
    </citation>
    <scope>NUCLEOTIDE SEQUENCE [LARGE SCALE GENOMIC DNA]</scope>
    <source>
        <strain evidence="1 2">AM-OR11-026</strain>
    </source>
</reference>
<accession>A0A1B7MEW3</accession>
<dbReference type="EMBL" id="KV449578">
    <property type="protein sequence ID" value="OAX31130.1"/>
    <property type="molecule type" value="Genomic_DNA"/>
</dbReference>
<name>A0A1B7MEW3_9AGAM</name>
<evidence type="ECO:0000313" key="1">
    <source>
        <dbReference type="EMBL" id="OAX31130.1"/>
    </source>
</evidence>
<dbReference type="STRING" id="1314800.A0A1B7MEW3"/>
<dbReference type="InParanoid" id="A0A1B7MEW3"/>
<protein>
    <submittedName>
        <fullName evidence="1">Uncharacterized protein</fullName>
    </submittedName>
</protein>
<sequence>MLLPFTGIKRLSNTLHFGMMTSTYVALSIFLWNHYQEALTAIQALTAEFSALKDVLNLMHADFIHFHKQEHLYLNGLKDVLLKDRVSVQYVQALDEVAVRQEEWNSAREAANHALVDIHLQNAEAMASHLEIQLKVDKQWELGSEPYNHFRQEALLLNYRTALDELEQLIVMHLFELSKLSLSGTGYKQRQQISKALQ</sequence>
<dbReference type="AlphaFoldDB" id="A0A1B7MEW3"/>
<dbReference type="Proteomes" id="UP000092154">
    <property type="component" value="Unassembled WGS sequence"/>
</dbReference>
<organism evidence="1 2">
    <name type="scientific">Rhizopogon vinicolor AM-OR11-026</name>
    <dbReference type="NCBI Taxonomy" id="1314800"/>
    <lineage>
        <taxon>Eukaryota</taxon>
        <taxon>Fungi</taxon>
        <taxon>Dikarya</taxon>
        <taxon>Basidiomycota</taxon>
        <taxon>Agaricomycotina</taxon>
        <taxon>Agaricomycetes</taxon>
        <taxon>Agaricomycetidae</taxon>
        <taxon>Boletales</taxon>
        <taxon>Suillineae</taxon>
        <taxon>Rhizopogonaceae</taxon>
        <taxon>Rhizopogon</taxon>
    </lineage>
</organism>